<dbReference type="EMBL" id="AHAF01000003">
    <property type="protein sequence ID" value="EKU78771.1"/>
    <property type="molecule type" value="Genomic_DNA"/>
</dbReference>
<dbReference type="RefSeq" id="WP_006555468.1">
    <property type="nucleotide sequence ID" value="NZ_JH992936.1"/>
</dbReference>
<reference evidence="1 2" key="1">
    <citation type="submission" date="2012-09" db="EMBL/GenBank/DDBJ databases">
        <title>The Genome Sequence of Veillonella ratti ACS-216-V-COL6B.</title>
        <authorList>
            <consortium name="The Broad Institute Genome Sequencing Platform"/>
            <person name="Earl A."/>
            <person name="Ward D."/>
            <person name="Feldgarden M."/>
            <person name="Gevers D."/>
            <person name="Saerens B."/>
            <person name="Vaneechoutte M."/>
            <person name="Walker B."/>
            <person name="Young S.K."/>
            <person name="Zeng Q."/>
            <person name="Gargeya S."/>
            <person name="Fitzgerald M."/>
            <person name="Haas B."/>
            <person name="Abouelleil A."/>
            <person name="Alvarado L."/>
            <person name="Arachchi H.M."/>
            <person name="Berlin A."/>
            <person name="Chapman S.B."/>
            <person name="Goldberg J."/>
            <person name="Griggs A."/>
            <person name="Gujja S."/>
            <person name="Hansen M."/>
            <person name="Howarth C."/>
            <person name="Imamovic A."/>
            <person name="Larimer J."/>
            <person name="McCowen C."/>
            <person name="Montmayeur A."/>
            <person name="Murphy C."/>
            <person name="Neiman D."/>
            <person name="Pearson M."/>
            <person name="Priest M."/>
            <person name="Roberts A."/>
            <person name="Saif S."/>
            <person name="Shea T."/>
            <person name="Sisk P."/>
            <person name="Sykes S."/>
            <person name="Wortman J."/>
            <person name="Nusbaum C."/>
            <person name="Birren B."/>
        </authorList>
    </citation>
    <scope>NUCLEOTIDE SEQUENCE [LARGE SCALE GENOMIC DNA]</scope>
    <source>
        <strain evidence="1 2">ACS-216-V-Col6b</strain>
    </source>
</reference>
<evidence type="ECO:0000313" key="1">
    <source>
        <dbReference type="EMBL" id="EKU78771.1"/>
    </source>
</evidence>
<dbReference type="AlphaFoldDB" id="K9D6D8"/>
<evidence type="ECO:0000313" key="2">
    <source>
        <dbReference type="Proteomes" id="UP000009891"/>
    </source>
</evidence>
<dbReference type="HOGENOM" id="CLU_877001_0_0_9"/>
<sequence length="317" mass="35149">MDNYVYLKEQTLKEIADAIRAKTKSSSKITPVNMPVEIAKISGGSPSFKVVIKQTPNQTIKAKVDRIEFVKDYIYKDKSFSVVGLKPIILTTIEAKAGYKAGTIQETQNGNVWTITATEATVWTPEFVEGWAVYTLDSNGDIIRLVNGIQEPWNHERGICDDKSILETGKDTLEVLQALTFTGTIVRLGDVSGSDGSVVLGKEFNAKILDLGENEIKFLDANNKQVVIDMRKLPAGEDHGNLINQVASNRNNANVTIIVDPVKLDIVSIDQAYNRTIVFGDTNVSTWDSQADLMKRGWNVYTLSDWKKGNDDLAEYL</sequence>
<dbReference type="STRING" id="883156.HMPREF9282_00568"/>
<name>K9D6D8_9FIRM</name>
<dbReference type="Proteomes" id="UP000009891">
    <property type="component" value="Unassembled WGS sequence"/>
</dbReference>
<accession>K9D6D8</accession>
<comment type="caution">
    <text evidence="1">The sequence shown here is derived from an EMBL/GenBank/DDBJ whole genome shotgun (WGS) entry which is preliminary data.</text>
</comment>
<proteinExistence type="predicted"/>
<keyword evidence="2" id="KW-1185">Reference proteome</keyword>
<organism evidence="1 2">
    <name type="scientific">Veillonella seminalis ACS-216-V-Col6b</name>
    <dbReference type="NCBI Taxonomy" id="883156"/>
    <lineage>
        <taxon>Bacteria</taxon>
        <taxon>Bacillati</taxon>
        <taxon>Bacillota</taxon>
        <taxon>Negativicutes</taxon>
        <taxon>Veillonellales</taxon>
        <taxon>Veillonellaceae</taxon>
        <taxon>Veillonella</taxon>
    </lineage>
</organism>
<dbReference type="PATRIC" id="fig|883156.3.peg.553"/>
<protein>
    <submittedName>
        <fullName evidence="1">Uncharacterized protein</fullName>
    </submittedName>
</protein>
<gene>
    <name evidence="1" type="ORF">HMPREF9282_00568</name>
</gene>